<organism evidence="5 6">
    <name type="scientific">Dichanthelium oligosanthes</name>
    <dbReference type="NCBI Taxonomy" id="888268"/>
    <lineage>
        <taxon>Eukaryota</taxon>
        <taxon>Viridiplantae</taxon>
        <taxon>Streptophyta</taxon>
        <taxon>Embryophyta</taxon>
        <taxon>Tracheophyta</taxon>
        <taxon>Spermatophyta</taxon>
        <taxon>Magnoliopsida</taxon>
        <taxon>Liliopsida</taxon>
        <taxon>Poales</taxon>
        <taxon>Poaceae</taxon>
        <taxon>PACMAD clade</taxon>
        <taxon>Panicoideae</taxon>
        <taxon>Panicodae</taxon>
        <taxon>Paniceae</taxon>
        <taxon>Dichantheliinae</taxon>
        <taxon>Dichanthelium</taxon>
    </lineage>
</organism>
<dbReference type="OrthoDB" id="1711136at2759"/>
<dbReference type="InterPro" id="IPR013083">
    <property type="entry name" value="Znf_RING/FYVE/PHD"/>
</dbReference>
<dbReference type="Proteomes" id="UP000095767">
    <property type="component" value="Unassembled WGS sequence"/>
</dbReference>
<gene>
    <name evidence="5" type="ORF">BAE44_0015542</name>
</gene>
<dbReference type="PANTHER" id="PTHR42647:SF68">
    <property type="entry name" value="OS11G0542100 PROTEIN"/>
    <property type="match status" value="1"/>
</dbReference>
<keyword evidence="6" id="KW-1185">Reference proteome</keyword>
<dbReference type="GO" id="GO:0008270">
    <property type="term" value="F:zinc ion binding"/>
    <property type="evidence" value="ECO:0007669"/>
    <property type="project" value="UniProtKB-KW"/>
</dbReference>
<evidence type="ECO:0000256" key="4">
    <source>
        <dbReference type="SAM" id="Coils"/>
    </source>
</evidence>
<dbReference type="STRING" id="888268.A0A1E5VE63"/>
<sequence>MAVQQARLAGGLAGFPPPCAGLVDEQMRALKDYGALLPAAAADNWCQYDRAAVGVASAAQSELTCNGGGGAAAVPSRKRAREDELQSFVPPSSAVLLPIPGTHEAFTVAQRSPVTMGAVITSRMAESAVASTSGRPATATAAASVADELVAEMCRHDLEIDALVRAECDRLRAGLEHAQQRQRLALVRAAAGSAARRLREKEAELEVALRRAADLEDRLRQAAAESQAWCGAARSNEAVAAGLRATLETLLLRGAGAGSAPAELAEEGFGDSDPDDAQSRCFVVDAEDAPVDAAATATSSGNSSKLWVCRACGGGEAWVLLLPCRHLCLCKACEPLADACPICLAAKSASIHVAAD</sequence>
<dbReference type="Gene3D" id="3.30.40.10">
    <property type="entry name" value="Zinc/RING finger domain, C3HC4 (zinc finger)"/>
    <property type="match status" value="1"/>
</dbReference>
<keyword evidence="4" id="KW-0175">Coiled coil</keyword>
<feature type="coiled-coil region" evidence="4">
    <location>
        <begin position="191"/>
        <end position="225"/>
    </location>
</feature>
<keyword evidence="3" id="KW-0862">Zinc</keyword>
<accession>A0A1E5VE63</accession>
<protein>
    <recommendedName>
        <fullName evidence="7">RING-type domain-containing protein</fullName>
    </recommendedName>
</protein>
<reference evidence="5 6" key="1">
    <citation type="submission" date="2016-09" db="EMBL/GenBank/DDBJ databases">
        <title>The draft genome of Dichanthelium oligosanthes: A C3 panicoid grass species.</title>
        <authorList>
            <person name="Studer A.J."/>
            <person name="Schnable J.C."/>
            <person name="Brutnell T.P."/>
        </authorList>
    </citation>
    <scope>NUCLEOTIDE SEQUENCE [LARGE SCALE GENOMIC DNA]</scope>
    <source>
        <strain evidence="6">cv. Kellogg 1175</strain>
        <tissue evidence="5">Leaf</tissue>
    </source>
</reference>
<dbReference type="GO" id="GO:0004842">
    <property type="term" value="F:ubiquitin-protein transferase activity"/>
    <property type="evidence" value="ECO:0007669"/>
    <property type="project" value="TreeGrafter"/>
</dbReference>
<evidence type="ECO:0000313" key="6">
    <source>
        <dbReference type="Proteomes" id="UP000095767"/>
    </source>
</evidence>
<keyword evidence="1" id="KW-0479">Metal-binding</keyword>
<evidence type="ECO:0000256" key="3">
    <source>
        <dbReference type="ARBA" id="ARBA00022833"/>
    </source>
</evidence>
<evidence type="ECO:0008006" key="7">
    <source>
        <dbReference type="Google" id="ProtNLM"/>
    </source>
</evidence>
<dbReference type="AlphaFoldDB" id="A0A1E5VE63"/>
<dbReference type="CDD" id="cd16649">
    <property type="entry name" value="mRING-HC-C3HC5_CGRF1-like"/>
    <property type="match status" value="1"/>
</dbReference>
<dbReference type="Pfam" id="PF13920">
    <property type="entry name" value="zf-C3HC4_3"/>
    <property type="match status" value="1"/>
</dbReference>
<dbReference type="PANTHER" id="PTHR42647">
    <property type="entry name" value="SBP (S-RIBONUCLEASE BINDING PROTEIN) FAMILY PROTEIN"/>
    <property type="match status" value="1"/>
</dbReference>
<evidence type="ECO:0000256" key="1">
    <source>
        <dbReference type="ARBA" id="ARBA00022723"/>
    </source>
</evidence>
<evidence type="ECO:0000313" key="5">
    <source>
        <dbReference type="EMBL" id="OEL23438.1"/>
    </source>
</evidence>
<comment type="caution">
    <text evidence="5">The sequence shown here is derived from an EMBL/GenBank/DDBJ whole genome shotgun (WGS) entry which is preliminary data.</text>
</comment>
<evidence type="ECO:0000256" key="2">
    <source>
        <dbReference type="ARBA" id="ARBA00022771"/>
    </source>
</evidence>
<name>A0A1E5VE63_9POAL</name>
<proteinExistence type="predicted"/>
<keyword evidence="2" id="KW-0863">Zinc-finger</keyword>
<dbReference type="EMBL" id="LWDX02042509">
    <property type="protein sequence ID" value="OEL23438.1"/>
    <property type="molecule type" value="Genomic_DNA"/>
</dbReference>